<dbReference type="EMBL" id="CP047591">
    <property type="protein sequence ID" value="QHI72878.1"/>
    <property type="molecule type" value="Genomic_DNA"/>
</dbReference>
<evidence type="ECO:0000313" key="2">
    <source>
        <dbReference type="Proteomes" id="UP000463883"/>
    </source>
</evidence>
<gene>
    <name evidence="1" type="ORF">Ami3637_11090</name>
</gene>
<keyword evidence="2" id="KW-1185">Reference proteome</keyword>
<dbReference type="Proteomes" id="UP000463883">
    <property type="component" value="Chromosome"/>
</dbReference>
<dbReference type="KEGG" id="amic:Ami3637_11090"/>
<dbReference type="AlphaFoldDB" id="A0A6P1MLD6"/>
<protein>
    <submittedName>
        <fullName evidence="1">Uncharacterized protein</fullName>
    </submittedName>
</protein>
<organism evidence="1 2">
    <name type="scientific">Aminipila terrae</name>
    <dbReference type="NCBI Taxonomy" id="2697030"/>
    <lineage>
        <taxon>Bacteria</taxon>
        <taxon>Bacillati</taxon>
        <taxon>Bacillota</taxon>
        <taxon>Clostridia</taxon>
        <taxon>Peptostreptococcales</taxon>
        <taxon>Anaerovoracaceae</taxon>
        <taxon>Aminipila</taxon>
    </lineage>
</organism>
<evidence type="ECO:0000313" key="1">
    <source>
        <dbReference type="EMBL" id="QHI72878.1"/>
    </source>
</evidence>
<name>A0A6P1MLD6_9FIRM</name>
<sequence length="173" mass="18689">MKTIFELNIHELSQTLADGSLAKLADSIKNLEKTSALDCSKPEQQTKAVPVVTEAPVMTIPVTAQQNTAISQGQQAPFVQQPISTMPVSTPVPTQQPQMQTQPQVMQQNVLPVTETVYTMEQLALAGMQVCDAGKRNEVVALLTSFGVSALTELAKEQYGAYATKLREMGAKL</sequence>
<reference evidence="1 2" key="1">
    <citation type="submission" date="2020-01" db="EMBL/GenBank/DDBJ databases">
        <title>Genomic analysis of Aminipila sp. CBA3637.</title>
        <authorList>
            <person name="Kim Y.B."/>
            <person name="Roh S.W."/>
        </authorList>
    </citation>
    <scope>NUCLEOTIDE SEQUENCE [LARGE SCALE GENOMIC DNA]</scope>
    <source>
        <strain evidence="1 2">CBA3637</strain>
    </source>
</reference>
<dbReference type="RefSeq" id="WP_162362645.1">
    <property type="nucleotide sequence ID" value="NZ_CP047591.1"/>
</dbReference>
<accession>A0A6P1MLD6</accession>
<proteinExistence type="predicted"/>